<keyword evidence="2" id="KW-1185">Reference proteome</keyword>
<proteinExistence type="predicted"/>
<evidence type="ECO:0000313" key="2">
    <source>
        <dbReference type="Proteomes" id="UP000184364"/>
    </source>
</evidence>
<dbReference type="Proteomes" id="UP000184364">
    <property type="component" value="Unassembled WGS sequence"/>
</dbReference>
<reference evidence="2" key="1">
    <citation type="submission" date="2016-11" db="EMBL/GenBank/DDBJ databases">
        <authorList>
            <person name="Varghese N."/>
            <person name="Submissions S."/>
        </authorList>
    </citation>
    <scope>NUCLEOTIDE SEQUENCE [LARGE SCALE GENOMIC DNA]</scope>
    <source>
        <strain evidence="2">DSM 26899</strain>
    </source>
</reference>
<organism evidence="1 2">
    <name type="scientific">Chryseobacterium polytrichastri</name>
    <dbReference type="NCBI Taxonomy" id="1302687"/>
    <lineage>
        <taxon>Bacteria</taxon>
        <taxon>Pseudomonadati</taxon>
        <taxon>Bacteroidota</taxon>
        <taxon>Flavobacteriia</taxon>
        <taxon>Flavobacteriales</taxon>
        <taxon>Weeksellaceae</taxon>
        <taxon>Chryseobacterium group</taxon>
        <taxon>Chryseobacterium</taxon>
    </lineage>
</organism>
<dbReference type="EMBL" id="FRAV01000017">
    <property type="protein sequence ID" value="SHL41338.1"/>
    <property type="molecule type" value="Genomic_DNA"/>
</dbReference>
<name>A0A1M7AF10_9FLAO</name>
<evidence type="ECO:0000313" key="1">
    <source>
        <dbReference type="EMBL" id="SHL41338.1"/>
    </source>
</evidence>
<protein>
    <submittedName>
        <fullName evidence="1">Uncharacterized protein</fullName>
    </submittedName>
</protein>
<sequence>MADFQQLIDFLRLYRRAEEAANNALPPTEVLLTTLHDGEAYNVNKQIFETDFNKYKRIFSLLDGHHAEAIYLLKTTGERKYYIKTSIGKYYNLLDETTEVVPDEWLIEFPIEFATNSYIYDTNKNLVVIFSESLKEVSIFPDNIYYDPNGKYIKDIESDTYSYDYTDHITTFGKIIKILFEDEQYLWNNPEKKVQVLKAEKEGRMSLIPFLQIEYGLKNFILKYRYYEKGYRPKFFIPYDECSIILKFSSIGGILTFLDQTLFSEGFSLQKGENQNIQRDFFRDQFMTQVIHKIEDSIKSKSTLAYYDAMKTLFYLPESVAIMFNDNFLWTLMEMAIQRNSLTNKKDLAEENIFVKLIRIILQKEGQEVKLMNWFLENIKDGDKNITKFEFIYERINGENFIEFAKLISQVWKKSRFIYPDTKKNPEFATTDGLLFLPYSSEKAFGFYFSNVSMSFETHKQKGRLLKTLYDTGRTENEMRPSLKTDNLVSTPVPVIDQFWYHPFYPIYLKDIENQQTEMKLDSVIPAFMLKANTEKQFWSNVITTAEYAADILTTVSGVGNIGKFRYLAKFASKAGKLPFVSKAGRAVANIRKVVAATAAVVEITSGTVNTLLKLTGARDAAWGKALSEYLFWLELLSLSGELSVAIHNGLRKSAKEILEHEDNIRKSAKNADEAKEIDNLINHLEETLGYNGKRFAKKVSILADNASEKIKQFEAMYASDRVENALIFNSATKKGDFWTSNLEHTIIFPDRFKKTMINSIITHNHPRGFDLSITDIKTLLGRNAAEIRAVTPSGDVFSMKSLGIKPIKAQDFLKKIQEIQNNFVEKGGSLEDEFEEIYNIIKNDVEYIHYIK</sequence>
<dbReference type="OrthoDB" id="1214782at2"/>
<gene>
    <name evidence="1" type="ORF">SAMN05444267_101771</name>
</gene>
<dbReference type="RefSeq" id="WP_073293159.1">
    <property type="nucleotide sequence ID" value="NZ_FRAV01000017.1"/>
</dbReference>
<dbReference type="AlphaFoldDB" id="A0A1M7AF10"/>
<dbReference type="STRING" id="1302687.SAMN05444267_101771"/>
<accession>A0A1M7AF10</accession>